<gene>
    <name evidence="1" type="ORF">SDC9_210250</name>
</gene>
<reference evidence="1" key="1">
    <citation type="submission" date="2019-08" db="EMBL/GenBank/DDBJ databases">
        <authorList>
            <person name="Kucharzyk K."/>
            <person name="Murdoch R.W."/>
            <person name="Higgins S."/>
            <person name="Loffler F."/>
        </authorList>
    </citation>
    <scope>NUCLEOTIDE SEQUENCE</scope>
</reference>
<dbReference type="EMBL" id="VSSQ01140598">
    <property type="protein sequence ID" value="MPN62501.1"/>
    <property type="molecule type" value="Genomic_DNA"/>
</dbReference>
<proteinExistence type="predicted"/>
<sequence>MDRDVGEIEKDTPAIAISETEIIFIYRIKTSEILHFPRSAANPYLVGVVFLLVHKGVYTGSTLLRYYNF</sequence>
<dbReference type="AlphaFoldDB" id="A0A645JFW8"/>
<evidence type="ECO:0000313" key="1">
    <source>
        <dbReference type="EMBL" id="MPN62501.1"/>
    </source>
</evidence>
<name>A0A645JFW8_9ZZZZ</name>
<comment type="caution">
    <text evidence="1">The sequence shown here is derived from an EMBL/GenBank/DDBJ whole genome shotgun (WGS) entry which is preliminary data.</text>
</comment>
<protein>
    <submittedName>
        <fullName evidence="1">Uncharacterized protein</fullName>
    </submittedName>
</protein>
<accession>A0A645JFW8</accession>
<organism evidence="1">
    <name type="scientific">bioreactor metagenome</name>
    <dbReference type="NCBI Taxonomy" id="1076179"/>
    <lineage>
        <taxon>unclassified sequences</taxon>
        <taxon>metagenomes</taxon>
        <taxon>ecological metagenomes</taxon>
    </lineage>
</organism>